<evidence type="ECO:0000313" key="2">
    <source>
        <dbReference type="Proteomes" id="UP000186002"/>
    </source>
</evidence>
<protein>
    <recommendedName>
        <fullName evidence="3">Glycosyltransferase family 2 protein</fullName>
    </recommendedName>
</protein>
<accession>A0A1M7CT35</accession>
<reference evidence="1 2" key="1">
    <citation type="submission" date="2016-11" db="EMBL/GenBank/DDBJ databases">
        <authorList>
            <person name="Jaros S."/>
            <person name="Januszkiewicz K."/>
            <person name="Wedrychowicz H."/>
        </authorList>
    </citation>
    <scope>NUCLEOTIDE SEQUENCE [LARGE SCALE GENOMIC DNA]</scope>
    <source>
        <strain evidence="1 2">DSM 22153</strain>
    </source>
</reference>
<evidence type="ECO:0008006" key="3">
    <source>
        <dbReference type="Google" id="ProtNLM"/>
    </source>
</evidence>
<dbReference type="InterPro" id="IPR029044">
    <property type="entry name" value="Nucleotide-diphossugar_trans"/>
</dbReference>
<dbReference type="OrthoDB" id="7375328at2"/>
<dbReference type="RefSeq" id="WP_073010185.1">
    <property type="nucleotide sequence ID" value="NZ_FRBW01000001.1"/>
</dbReference>
<dbReference type="Gene3D" id="3.90.550.10">
    <property type="entry name" value="Spore Coat Polysaccharide Biosynthesis Protein SpsA, Chain A"/>
    <property type="match status" value="1"/>
</dbReference>
<sequence length="281" mass="32709">MRLCLVGCVRDCEPYLQALFSEIENRHHIFDDFRYIFIENDSKDYSGRILERFQAKNPYGKILRLPSLLETLPDRIARIAHGRQLCLDEARKLGWDRPSDLFLILDCDDVSRGFSLQHVKSIVEGSEFEWDALFANNAGCYYDIFALRHPQWCPEDCFSEMRDKPVFMSDADAYNLYVKARQIVISPKGDPIPVNSAFGGLGIYKFSSLNGSNYSAIGKICDETCEHVRLHEHMRRAGFGKLFIHPELLVHHRHKRLSFPQKLKRSVLKRWRRLKSNLDLT</sequence>
<organism evidence="1 2">
    <name type="scientific">Roseibium suaedae</name>
    <dbReference type="NCBI Taxonomy" id="735517"/>
    <lineage>
        <taxon>Bacteria</taxon>
        <taxon>Pseudomonadati</taxon>
        <taxon>Pseudomonadota</taxon>
        <taxon>Alphaproteobacteria</taxon>
        <taxon>Hyphomicrobiales</taxon>
        <taxon>Stappiaceae</taxon>
        <taxon>Roseibium</taxon>
    </lineage>
</organism>
<dbReference type="AlphaFoldDB" id="A0A1M7CT35"/>
<dbReference type="SUPFAM" id="SSF53448">
    <property type="entry name" value="Nucleotide-diphospho-sugar transferases"/>
    <property type="match status" value="1"/>
</dbReference>
<dbReference type="EMBL" id="FRBW01000001">
    <property type="protein sequence ID" value="SHL70330.1"/>
    <property type="molecule type" value="Genomic_DNA"/>
</dbReference>
<gene>
    <name evidence="1" type="ORF">SAMN05444272_1265</name>
</gene>
<dbReference type="CDD" id="cd00761">
    <property type="entry name" value="Glyco_tranf_GTA_type"/>
    <property type="match status" value="1"/>
</dbReference>
<proteinExistence type="predicted"/>
<keyword evidence="2" id="KW-1185">Reference proteome</keyword>
<evidence type="ECO:0000313" key="1">
    <source>
        <dbReference type="EMBL" id="SHL70330.1"/>
    </source>
</evidence>
<name>A0A1M7CT35_9HYPH</name>
<dbReference type="Proteomes" id="UP000186002">
    <property type="component" value="Unassembled WGS sequence"/>
</dbReference>